<evidence type="ECO:0000256" key="17">
    <source>
        <dbReference type="ARBA" id="ARBA00039576"/>
    </source>
</evidence>
<evidence type="ECO:0000256" key="6">
    <source>
        <dbReference type="ARBA" id="ARBA00022475"/>
    </source>
</evidence>
<dbReference type="InterPro" id="IPR001764">
    <property type="entry name" value="Glyco_hydro_3_N"/>
</dbReference>
<feature type="compositionally biased region" description="Pro residues" evidence="21">
    <location>
        <begin position="803"/>
        <end position="813"/>
    </location>
</feature>
<feature type="domain" description="Fibronectin type III-like" evidence="23">
    <location>
        <begin position="901"/>
        <end position="987"/>
    </location>
</feature>
<accession>A0A4U7ATR8</accession>
<dbReference type="Gene3D" id="3.40.50.1700">
    <property type="entry name" value="Glycoside hydrolase family 3 C-terminal domain"/>
    <property type="match status" value="1"/>
</dbReference>
<evidence type="ECO:0000256" key="14">
    <source>
        <dbReference type="ARBA" id="ARBA00023295"/>
    </source>
</evidence>
<evidence type="ECO:0000313" key="24">
    <source>
        <dbReference type="EMBL" id="TKX21439.1"/>
    </source>
</evidence>
<dbReference type="AlphaFoldDB" id="A0A4U7ATR8"/>
<evidence type="ECO:0000256" key="22">
    <source>
        <dbReference type="SAM" id="Phobius"/>
    </source>
</evidence>
<dbReference type="InterPro" id="IPR017853">
    <property type="entry name" value="GH"/>
</dbReference>
<feature type="compositionally biased region" description="Polar residues" evidence="21">
    <location>
        <begin position="29"/>
        <end position="39"/>
    </location>
</feature>
<evidence type="ECO:0000256" key="11">
    <source>
        <dbReference type="ARBA" id="ARBA00023136"/>
    </source>
</evidence>
<evidence type="ECO:0000256" key="7">
    <source>
        <dbReference type="ARBA" id="ARBA00022692"/>
    </source>
</evidence>
<dbReference type="FunFam" id="3.40.50.1700:FF:000003">
    <property type="entry name" value="Probable beta-glucosidase"/>
    <property type="match status" value="1"/>
</dbReference>
<evidence type="ECO:0000256" key="5">
    <source>
        <dbReference type="ARBA" id="ARBA00012744"/>
    </source>
</evidence>
<name>A0A4U7ATR8_9PEZI</name>
<evidence type="ECO:0000256" key="20">
    <source>
        <dbReference type="ARBA" id="ARBA00041811"/>
    </source>
</evidence>
<evidence type="ECO:0000256" key="19">
    <source>
        <dbReference type="ARBA" id="ARBA00041599"/>
    </source>
</evidence>
<organism evidence="24 25">
    <name type="scientific">Elsinoe australis</name>
    <dbReference type="NCBI Taxonomy" id="40998"/>
    <lineage>
        <taxon>Eukaryota</taxon>
        <taxon>Fungi</taxon>
        <taxon>Dikarya</taxon>
        <taxon>Ascomycota</taxon>
        <taxon>Pezizomycotina</taxon>
        <taxon>Dothideomycetes</taxon>
        <taxon>Dothideomycetidae</taxon>
        <taxon>Myriangiales</taxon>
        <taxon>Elsinoaceae</taxon>
        <taxon>Elsinoe</taxon>
    </lineage>
</organism>
<feature type="region of interest" description="Disordered" evidence="21">
    <location>
        <begin position="1"/>
        <end position="40"/>
    </location>
</feature>
<keyword evidence="7 22" id="KW-0812">Transmembrane</keyword>
<evidence type="ECO:0000256" key="15">
    <source>
        <dbReference type="ARBA" id="ARBA00023326"/>
    </source>
</evidence>
<evidence type="ECO:0000256" key="8">
    <source>
        <dbReference type="ARBA" id="ARBA00022801"/>
    </source>
</evidence>
<keyword evidence="10 22" id="KW-1133">Transmembrane helix</keyword>
<evidence type="ECO:0000256" key="12">
    <source>
        <dbReference type="ARBA" id="ARBA00023180"/>
    </source>
</evidence>
<dbReference type="SUPFAM" id="SSF51445">
    <property type="entry name" value="(Trans)glycosidases"/>
    <property type="match status" value="1"/>
</dbReference>
<comment type="pathway">
    <text evidence="3">Glycan metabolism; cellulose degradation.</text>
</comment>
<evidence type="ECO:0000256" key="4">
    <source>
        <dbReference type="ARBA" id="ARBA00005336"/>
    </source>
</evidence>
<comment type="catalytic activity">
    <reaction evidence="1">
        <text>Hydrolysis of terminal, non-reducing beta-D-glucosyl residues with release of beta-D-glucose.</text>
        <dbReference type="EC" id="3.2.1.21"/>
    </reaction>
</comment>
<evidence type="ECO:0000256" key="9">
    <source>
        <dbReference type="ARBA" id="ARBA00022968"/>
    </source>
</evidence>
<evidence type="ECO:0000313" key="25">
    <source>
        <dbReference type="Proteomes" id="UP000308133"/>
    </source>
</evidence>
<keyword evidence="9" id="KW-0735">Signal-anchor</keyword>
<evidence type="ECO:0000256" key="10">
    <source>
        <dbReference type="ARBA" id="ARBA00022989"/>
    </source>
</evidence>
<dbReference type="GO" id="GO:0009251">
    <property type="term" value="P:glucan catabolic process"/>
    <property type="evidence" value="ECO:0007669"/>
    <property type="project" value="TreeGrafter"/>
</dbReference>
<comment type="function">
    <text evidence="16">Beta-glucosidases are one of a number of cellulolytic enzymes involved in the degradation of cellulosic biomass. Catalyzes the last step releasing glucose from the inhibitory cellobiose.</text>
</comment>
<dbReference type="PANTHER" id="PTHR42715:SF20">
    <property type="entry name" value="BETA-GLUCOSIDASE E-RELATED"/>
    <property type="match status" value="1"/>
</dbReference>
<dbReference type="InterPro" id="IPR050288">
    <property type="entry name" value="Cellulose_deg_GH3"/>
</dbReference>
<dbReference type="PANTHER" id="PTHR42715">
    <property type="entry name" value="BETA-GLUCOSIDASE"/>
    <property type="match status" value="1"/>
</dbReference>
<evidence type="ECO:0000256" key="13">
    <source>
        <dbReference type="ARBA" id="ARBA00023277"/>
    </source>
</evidence>
<dbReference type="GO" id="GO:0008422">
    <property type="term" value="F:beta-glucosidase activity"/>
    <property type="evidence" value="ECO:0007669"/>
    <property type="project" value="UniProtKB-EC"/>
</dbReference>
<dbReference type="EC" id="3.2.1.21" evidence="5"/>
<keyword evidence="11 22" id="KW-0472">Membrane</keyword>
<evidence type="ECO:0000256" key="3">
    <source>
        <dbReference type="ARBA" id="ARBA00004987"/>
    </source>
</evidence>
<comment type="caution">
    <text evidence="24">The sequence shown here is derived from an EMBL/GenBank/DDBJ whole genome shotgun (WGS) entry which is preliminary data.</text>
</comment>
<reference evidence="24 25" key="1">
    <citation type="submission" date="2018-02" db="EMBL/GenBank/DDBJ databases">
        <title>Draft genome sequences of Elsinoe sp., causing black scab on jojoba.</title>
        <authorList>
            <person name="Stodart B."/>
            <person name="Jeffress S."/>
            <person name="Ash G."/>
            <person name="Arun Chinnappa K."/>
        </authorList>
    </citation>
    <scope>NUCLEOTIDE SEQUENCE [LARGE SCALE GENOMIC DNA]</scope>
    <source>
        <strain evidence="24 25">Hillstone_2</strain>
    </source>
</reference>
<dbReference type="FunFam" id="3.20.20.300:FF:000002">
    <property type="entry name" value="Probable beta-glucosidase"/>
    <property type="match status" value="1"/>
</dbReference>
<evidence type="ECO:0000256" key="2">
    <source>
        <dbReference type="ARBA" id="ARBA00004401"/>
    </source>
</evidence>
<keyword evidence="8" id="KW-0378">Hydrolase</keyword>
<evidence type="ECO:0000256" key="18">
    <source>
        <dbReference type="ARBA" id="ARBA00041269"/>
    </source>
</evidence>
<gene>
    <name evidence="24" type="ORF">C1H76_6513</name>
</gene>
<dbReference type="SMART" id="SM01217">
    <property type="entry name" value="Fn3_like"/>
    <property type="match status" value="1"/>
</dbReference>
<feature type="transmembrane region" description="Helical" evidence="22">
    <location>
        <begin position="101"/>
        <end position="122"/>
    </location>
</feature>
<evidence type="ECO:0000256" key="1">
    <source>
        <dbReference type="ARBA" id="ARBA00000448"/>
    </source>
</evidence>
<evidence type="ECO:0000259" key="23">
    <source>
        <dbReference type="SMART" id="SM01217"/>
    </source>
</evidence>
<dbReference type="Gene3D" id="2.60.40.10">
    <property type="entry name" value="Immunoglobulins"/>
    <property type="match status" value="1"/>
</dbReference>
<dbReference type="Pfam" id="PF01915">
    <property type="entry name" value="Glyco_hydro_3_C"/>
    <property type="match status" value="1"/>
</dbReference>
<protein>
    <recommendedName>
        <fullName evidence="17">Probable beta-glucosidase E</fullName>
        <ecNumber evidence="5">3.2.1.21</ecNumber>
    </recommendedName>
    <alternativeName>
        <fullName evidence="18">Beta-D-glucoside glucohydrolase E</fullName>
    </alternativeName>
    <alternativeName>
        <fullName evidence="19">Cellobiase E</fullName>
    </alternativeName>
    <alternativeName>
        <fullName evidence="20">Gentiobiase E</fullName>
    </alternativeName>
</protein>
<feature type="compositionally biased region" description="Basic and acidic residues" evidence="21">
    <location>
        <begin position="15"/>
        <end position="28"/>
    </location>
</feature>
<comment type="similarity">
    <text evidence="4">Belongs to the glycosyl hydrolase 3 family.</text>
</comment>
<evidence type="ECO:0000256" key="21">
    <source>
        <dbReference type="SAM" id="MobiDB-lite"/>
    </source>
</evidence>
<dbReference type="InterPro" id="IPR013783">
    <property type="entry name" value="Ig-like_fold"/>
</dbReference>
<evidence type="ECO:0000256" key="16">
    <source>
        <dbReference type="ARBA" id="ARBA00024983"/>
    </source>
</evidence>
<dbReference type="InterPro" id="IPR036881">
    <property type="entry name" value="Glyco_hydro_3_C_sf"/>
</dbReference>
<keyword evidence="6" id="KW-1003">Cell membrane</keyword>
<proteinExistence type="inferred from homology"/>
<dbReference type="EMBL" id="PTQR01000081">
    <property type="protein sequence ID" value="TKX21439.1"/>
    <property type="molecule type" value="Genomic_DNA"/>
</dbReference>
<keyword evidence="13" id="KW-0119">Carbohydrate metabolism</keyword>
<dbReference type="PRINTS" id="PR00133">
    <property type="entry name" value="GLHYDRLASE3"/>
</dbReference>
<sequence>MPESYELHPTSRTPSPEESHSLESHEFTMSHSSRSSLDSITELDPLKAKGAYTDKESSSIYTPSGLRSLFDSEKLLPLRQTYNSYSTSPSFRRLRTPSRTCCCITLLFFLAFLLLLSGGGYYTVTVVAIPPDGQSPPWYPSPRGGTVREWVDAYRKASSLVSQMTLVEKVNITTGTGWMMGPCVGNTGPVPRLKLPSLCLQDGPLGLRFADHATAWPAGVTVGATWNRSTMYERGRAHGEEARGKGINIVLGPSMGPLGKFPAGGRNWEGFGADPVLQGVAAAFTIRGIQDMGVIATAKHYIANEQEHFRRGWEWATPHGVSANVDDRTLHEMYAWPFADSVRAGVASIMCSYNMVNNSYACQNSKLLNGVLKDEMGFQGFVQSDWLAQRSGVASTLAGLDMTMPGDGLSWMDGDSLWGPELTKSVLNGTVPVERLDDMVLRIVASWYQLGQDNRDVWPYENGTVPNFSSWTKNETGLLYPGSNDPTEGKVNHFVNVQSDHWRVARQVATEGIVMVKNEDDMLPMHKNGFELTRSETRKLRVGIFGEDAFDNPKGPNACDDRACNDYTLASGWGSGAVEFPYLISPATAIKRTVLNETAEFFEVPSNQLSSDLDRKATTSDICMVFINSDAGEGYVAWKDIKGDRNDLYPQKGGDKLVQRVAKKCGNGGNGPVIVVLHTVGPTILEEWIDIPNVKAVLIAHLPGQESGNALADVLYGEVSPSGHLPYTIAKKASDYGPNSTILYSTKSLVPQQNFTDRLYLDYRHFDAHNITPRYEFGYGLSYTNFSITNFETHSLVPDRKPFPAPRPGPEPVPQIDRRIPSPNDSLVPPHFHRIKKYVYPYIDSLDDVKPGKRYPYPSGYSIMAHPSPAGGAQGGNPDLFTPLALVKCVVSNTGLGPGAAVVQLYLEFPGNITNSLGEVVDFPPRQLRGFEKVYLGTEDYGPENRDARRKPVAFELTRRDLSYWDTGVQNWVIPRGMFRVWVGESSRRFEMENVGWLPLPEYREQREDGEEWGERFWLGDGGEEWVWEDEVEDGKEKEGGRKGGEGL</sequence>
<dbReference type="SUPFAM" id="SSF52279">
    <property type="entry name" value="Beta-D-glucan exohydrolase, C-terminal domain"/>
    <property type="match status" value="1"/>
</dbReference>
<dbReference type="Proteomes" id="UP000308133">
    <property type="component" value="Unassembled WGS sequence"/>
</dbReference>
<dbReference type="InterPro" id="IPR036962">
    <property type="entry name" value="Glyco_hydro_3_N_sf"/>
</dbReference>
<dbReference type="Gene3D" id="3.20.20.300">
    <property type="entry name" value="Glycoside hydrolase, family 3, N-terminal domain"/>
    <property type="match status" value="1"/>
</dbReference>
<keyword evidence="14" id="KW-0326">Glycosidase</keyword>
<keyword evidence="15" id="KW-0624">Polysaccharide degradation</keyword>
<dbReference type="InterPro" id="IPR002772">
    <property type="entry name" value="Glyco_hydro_3_C"/>
</dbReference>
<dbReference type="Pfam" id="PF00933">
    <property type="entry name" value="Glyco_hydro_3"/>
    <property type="match status" value="1"/>
</dbReference>
<keyword evidence="12" id="KW-0325">Glycoprotein</keyword>
<dbReference type="Pfam" id="PF14310">
    <property type="entry name" value="Fn3-like"/>
    <property type="match status" value="1"/>
</dbReference>
<comment type="subcellular location">
    <subcellularLocation>
        <location evidence="2">Cell membrane</location>
        <topology evidence="2">Single-pass type II membrane protein</topology>
    </subcellularLocation>
</comment>
<dbReference type="InterPro" id="IPR026891">
    <property type="entry name" value="Fn3-like"/>
</dbReference>
<dbReference type="GO" id="GO:0005886">
    <property type="term" value="C:plasma membrane"/>
    <property type="evidence" value="ECO:0007669"/>
    <property type="project" value="UniProtKB-SubCell"/>
</dbReference>
<feature type="region of interest" description="Disordered" evidence="21">
    <location>
        <begin position="803"/>
        <end position="824"/>
    </location>
</feature>